<evidence type="ECO:0000259" key="2">
    <source>
        <dbReference type="Pfam" id="PF00144"/>
    </source>
</evidence>
<dbReference type="Pfam" id="PF00144">
    <property type="entry name" value="Beta-lactamase"/>
    <property type="match status" value="1"/>
</dbReference>
<accession>A0A919N172</accession>
<evidence type="ECO:0000313" key="4">
    <source>
        <dbReference type="Proteomes" id="UP000636960"/>
    </source>
</evidence>
<organism evidence="3 4">
    <name type="scientific">Paractinoplanes rishiriensis</name>
    <dbReference type="NCBI Taxonomy" id="1050105"/>
    <lineage>
        <taxon>Bacteria</taxon>
        <taxon>Bacillati</taxon>
        <taxon>Actinomycetota</taxon>
        <taxon>Actinomycetes</taxon>
        <taxon>Micromonosporales</taxon>
        <taxon>Micromonosporaceae</taxon>
        <taxon>Paractinoplanes</taxon>
    </lineage>
</organism>
<name>A0A919N172_9ACTN</name>
<comment type="caution">
    <text evidence="3">The sequence shown here is derived from an EMBL/GenBank/DDBJ whole genome shotgun (WGS) entry which is preliminary data.</text>
</comment>
<protein>
    <recommendedName>
        <fullName evidence="2">Beta-lactamase-related domain-containing protein</fullName>
    </recommendedName>
</protein>
<proteinExistence type="predicted"/>
<dbReference type="PANTHER" id="PTHR43283">
    <property type="entry name" value="BETA-LACTAMASE-RELATED"/>
    <property type="match status" value="1"/>
</dbReference>
<feature type="region of interest" description="Disordered" evidence="1">
    <location>
        <begin position="184"/>
        <end position="225"/>
    </location>
</feature>
<dbReference type="PANTHER" id="PTHR43283:SF18">
    <property type="match status" value="1"/>
</dbReference>
<evidence type="ECO:0000256" key="1">
    <source>
        <dbReference type="SAM" id="MobiDB-lite"/>
    </source>
</evidence>
<dbReference type="Gene3D" id="3.40.710.10">
    <property type="entry name" value="DD-peptidase/beta-lactamase superfamily"/>
    <property type="match status" value="1"/>
</dbReference>
<dbReference type="Proteomes" id="UP000636960">
    <property type="component" value="Unassembled WGS sequence"/>
</dbReference>
<dbReference type="SUPFAM" id="SSF56601">
    <property type="entry name" value="beta-lactamase/transpeptidase-like"/>
    <property type="match status" value="1"/>
</dbReference>
<dbReference type="InterPro" id="IPR001466">
    <property type="entry name" value="Beta-lactam-related"/>
</dbReference>
<dbReference type="InterPro" id="IPR050789">
    <property type="entry name" value="Diverse_Enzym_Activities"/>
</dbReference>
<evidence type="ECO:0000313" key="3">
    <source>
        <dbReference type="EMBL" id="GIF00701.1"/>
    </source>
</evidence>
<sequence length="342" mass="36547">MIEPVERFRARSGAPGVAVALVPATGPVDVVARGERVRGGDDPVTPDDRWHIGSCMKAMTAVTVARFAERGELDWSAPVASLFDGDADAGWRQVTLADVLVHTAGMPANPTADRMRAALTDPAPVTAQRALLAADTLALPPSEPGRFRYSNLGYTLVGAALERMTGKPFEDVLTDEVLRPLGITSGGFGPPGDGQPRGHRARWRGFGRGPAIEPDSTSLTYPPDNPPLLSPAGRLHSTLGDWALFMRTFLDQPGRLIGPESIERICTPPAGVATQQGMGWWIPTRGPLLDRVAYVQQGSNTRWVATAAVSRDRSRAALVACNDGRTRMFGSTVRLALDVLDS</sequence>
<dbReference type="EMBL" id="BOMV01000089">
    <property type="protein sequence ID" value="GIF00701.1"/>
    <property type="molecule type" value="Genomic_DNA"/>
</dbReference>
<dbReference type="AlphaFoldDB" id="A0A919N172"/>
<dbReference type="RefSeq" id="WP_203788764.1">
    <property type="nucleotide sequence ID" value="NZ_BOMV01000089.1"/>
</dbReference>
<reference evidence="3" key="1">
    <citation type="submission" date="2021-01" db="EMBL/GenBank/DDBJ databases">
        <title>Whole genome shotgun sequence of Actinoplanes rishiriensis NBRC 108556.</title>
        <authorList>
            <person name="Komaki H."/>
            <person name="Tamura T."/>
        </authorList>
    </citation>
    <scope>NUCLEOTIDE SEQUENCE</scope>
    <source>
        <strain evidence="3">NBRC 108556</strain>
    </source>
</reference>
<dbReference type="InterPro" id="IPR012338">
    <property type="entry name" value="Beta-lactam/transpept-like"/>
</dbReference>
<keyword evidence="4" id="KW-1185">Reference proteome</keyword>
<gene>
    <name evidence="3" type="ORF">Ari01nite_81650</name>
</gene>
<feature type="domain" description="Beta-lactamase-related" evidence="2">
    <location>
        <begin position="6"/>
        <end position="326"/>
    </location>
</feature>